<evidence type="ECO:0000313" key="6">
    <source>
        <dbReference type="EMBL" id="MBB5342104.1"/>
    </source>
</evidence>
<keyword evidence="1 6" id="KW-0378">Hydrolase</keyword>
<dbReference type="Proteomes" id="UP000569092">
    <property type="component" value="Unassembled WGS sequence"/>
</dbReference>
<dbReference type="PIRSF" id="PIRSF031982">
    <property type="entry name" value="UCP031982_abhydr"/>
    <property type="match status" value="1"/>
</dbReference>
<feature type="signal peptide" evidence="4">
    <location>
        <begin position="1"/>
        <end position="25"/>
    </location>
</feature>
<dbReference type="EMBL" id="JACHDZ010000001">
    <property type="protein sequence ID" value="MBB5342104.1"/>
    <property type="molecule type" value="Genomic_DNA"/>
</dbReference>
<reference evidence="6 7" key="1">
    <citation type="submission" date="2020-08" db="EMBL/GenBank/DDBJ databases">
        <title>Genomic Encyclopedia of Type Strains, Phase IV (KMG-V): Genome sequencing to study the core and pangenomes of soil and plant-associated prokaryotes.</title>
        <authorList>
            <person name="Whitman W."/>
        </authorList>
    </citation>
    <scope>NUCLEOTIDE SEQUENCE [LARGE SCALE GENOMIC DNA]</scope>
    <source>
        <strain evidence="6 7">M8US30</strain>
    </source>
</reference>
<gene>
    <name evidence="6" type="ORF">HDF10_000054</name>
</gene>
<comment type="caution">
    <text evidence="6">The sequence shown here is derived from an EMBL/GenBank/DDBJ whole genome shotgun (WGS) entry which is preliminary data.</text>
</comment>
<evidence type="ECO:0000259" key="5">
    <source>
        <dbReference type="Pfam" id="PF12740"/>
    </source>
</evidence>
<dbReference type="AlphaFoldDB" id="A0A7W8J6B9"/>
<accession>A0A7W8J6B9</accession>
<feature type="domain" description="PET hydrolase/cutinase-like" evidence="5">
    <location>
        <begin position="90"/>
        <end position="206"/>
    </location>
</feature>
<protein>
    <submittedName>
        <fullName evidence="6">Dienelactone hydrolase</fullName>
    </submittedName>
</protein>
<keyword evidence="4" id="KW-0732">Signal</keyword>
<keyword evidence="2" id="KW-0442">Lipid degradation</keyword>
<dbReference type="InterPro" id="IPR041127">
    <property type="entry name" value="PET_hydrolase/cutinase-like"/>
</dbReference>
<evidence type="ECO:0000256" key="2">
    <source>
        <dbReference type="ARBA" id="ARBA00022963"/>
    </source>
</evidence>
<evidence type="ECO:0000313" key="7">
    <source>
        <dbReference type="Proteomes" id="UP000569092"/>
    </source>
</evidence>
<evidence type="ECO:0000256" key="1">
    <source>
        <dbReference type="ARBA" id="ARBA00022801"/>
    </source>
</evidence>
<dbReference type="InterPro" id="IPR016986">
    <property type="entry name" value="UCP031982_abhydr"/>
</dbReference>
<feature type="chain" id="PRO_5031134971" evidence="4">
    <location>
        <begin position="26"/>
        <end position="373"/>
    </location>
</feature>
<dbReference type="GO" id="GO:0003847">
    <property type="term" value="F:1-alkyl-2-acetylglycerophosphocholine esterase activity"/>
    <property type="evidence" value="ECO:0007669"/>
    <property type="project" value="TreeGrafter"/>
</dbReference>
<evidence type="ECO:0000256" key="4">
    <source>
        <dbReference type="SAM" id="SignalP"/>
    </source>
</evidence>
<dbReference type="PANTHER" id="PTHR10272">
    <property type="entry name" value="PLATELET-ACTIVATING FACTOR ACETYLHYDROLASE"/>
    <property type="match status" value="1"/>
</dbReference>
<dbReference type="InterPro" id="IPR029058">
    <property type="entry name" value="AB_hydrolase_fold"/>
</dbReference>
<dbReference type="Gene3D" id="3.40.50.1820">
    <property type="entry name" value="alpha/beta hydrolase"/>
    <property type="match status" value="1"/>
</dbReference>
<evidence type="ECO:0000256" key="3">
    <source>
        <dbReference type="ARBA" id="ARBA00023098"/>
    </source>
</evidence>
<sequence>MRTLRWAATLVVGFTVMLSVRGGLAATGATTTYEVGESSRVFKPGHARNWRGAKTEALRATIWYPVNADGKVYEEPQVIGPPDGPLFLAGGAAVDAPIATSPAKFPVVMLSHGTGGSAMQLAWLGTVLARHGYIAVGINHPGNNALEPYTAEGFVLWWERATDISDALDALLSDATFGTHVDEARIGAAGFSIGGYTVLELAGARTDQEQFLKACRTDPTLHKCVVPEMKSMGDPEQMLAKVRASSAESMVRGGASYRDSRVKAVFAIAPAVGQAFDADGFREVTIPVAMVVGAADQIAPVATNAGRFLALMLNAHLTVLPDGVAHYTFLDTCTDVGRAKLGVFCVDAAGVDREKVHATVSAMAVKFFDKNLK</sequence>
<proteinExistence type="predicted"/>
<dbReference type="Pfam" id="PF12740">
    <property type="entry name" value="PETase"/>
    <property type="match status" value="1"/>
</dbReference>
<keyword evidence="3" id="KW-0443">Lipid metabolism</keyword>
<name>A0A7W8J6B9_9BACT</name>
<dbReference type="GO" id="GO:0016042">
    <property type="term" value="P:lipid catabolic process"/>
    <property type="evidence" value="ECO:0007669"/>
    <property type="project" value="UniProtKB-KW"/>
</dbReference>
<organism evidence="6 7">
    <name type="scientific">Tunturiibacter lichenicola</name>
    <dbReference type="NCBI Taxonomy" id="2051959"/>
    <lineage>
        <taxon>Bacteria</taxon>
        <taxon>Pseudomonadati</taxon>
        <taxon>Acidobacteriota</taxon>
        <taxon>Terriglobia</taxon>
        <taxon>Terriglobales</taxon>
        <taxon>Acidobacteriaceae</taxon>
        <taxon>Tunturiibacter</taxon>
    </lineage>
</organism>
<dbReference type="PANTHER" id="PTHR10272:SF0">
    <property type="entry name" value="PLATELET-ACTIVATING FACTOR ACETYLHYDROLASE"/>
    <property type="match status" value="1"/>
</dbReference>
<dbReference type="SUPFAM" id="SSF53474">
    <property type="entry name" value="alpha/beta-Hydrolases"/>
    <property type="match status" value="1"/>
</dbReference>